<name>A0A1X7BM81_9RHOB</name>
<dbReference type="HAMAP" id="MF_01940">
    <property type="entry name" value="RNA_CPDase"/>
    <property type="match status" value="1"/>
</dbReference>
<dbReference type="EC" id="3.1.4.58" evidence="2"/>
<dbReference type="NCBIfam" id="TIGR02258">
    <property type="entry name" value="2_5_ligase"/>
    <property type="match status" value="1"/>
</dbReference>
<keyword evidence="3" id="KW-0436">Ligase</keyword>
<accession>A0A1X7BM81</accession>
<dbReference type="SUPFAM" id="SSF55144">
    <property type="entry name" value="LigT-like"/>
    <property type="match status" value="1"/>
</dbReference>
<feature type="active site" description="Proton acceptor" evidence="2">
    <location>
        <position position="100"/>
    </location>
</feature>
<comment type="catalytic activity">
    <reaction evidence="2">
        <text>a 3'-end 2',3'-cyclophospho-ribonucleotide-RNA + H2O = a 3'-end 2'-phospho-ribonucleotide-RNA + H(+)</text>
        <dbReference type="Rhea" id="RHEA:11828"/>
        <dbReference type="Rhea" id="RHEA-COMP:10464"/>
        <dbReference type="Rhea" id="RHEA-COMP:17353"/>
        <dbReference type="ChEBI" id="CHEBI:15377"/>
        <dbReference type="ChEBI" id="CHEBI:15378"/>
        <dbReference type="ChEBI" id="CHEBI:83064"/>
        <dbReference type="ChEBI" id="CHEBI:173113"/>
        <dbReference type="EC" id="3.1.4.58"/>
    </reaction>
</comment>
<dbReference type="InterPro" id="IPR004175">
    <property type="entry name" value="RNA_CPDase"/>
</dbReference>
<dbReference type="AlphaFoldDB" id="A0A1X7BM81"/>
<dbReference type="GO" id="GO:0008664">
    <property type="term" value="F:RNA 2',3'-cyclic 3'-phosphodiesterase activity"/>
    <property type="evidence" value="ECO:0007669"/>
    <property type="project" value="UniProtKB-EC"/>
</dbReference>
<feature type="active site" description="Proton donor" evidence="2">
    <location>
        <position position="17"/>
    </location>
</feature>
<feature type="short sequence motif" description="HXTX 2" evidence="2">
    <location>
        <begin position="100"/>
        <end position="103"/>
    </location>
</feature>
<feature type="short sequence motif" description="HXTX 1" evidence="2">
    <location>
        <begin position="17"/>
        <end position="20"/>
    </location>
</feature>
<keyword evidence="4" id="KW-1185">Reference proteome</keyword>
<protein>
    <recommendedName>
        <fullName evidence="2">RNA 2',3'-cyclic phosphodiesterase</fullName>
        <shortName evidence="2">RNA 2',3'-CPDase</shortName>
        <ecNumber evidence="2">3.1.4.58</ecNumber>
    </recommendedName>
</protein>
<dbReference type="EMBL" id="FWXB01000001">
    <property type="protein sequence ID" value="SMC10725.1"/>
    <property type="molecule type" value="Genomic_DNA"/>
</dbReference>
<evidence type="ECO:0000256" key="2">
    <source>
        <dbReference type="HAMAP-Rule" id="MF_01940"/>
    </source>
</evidence>
<dbReference type="InterPro" id="IPR009097">
    <property type="entry name" value="Cyclic_Pdiesterase"/>
</dbReference>
<dbReference type="Pfam" id="PF13563">
    <property type="entry name" value="2_5_RNA_ligase2"/>
    <property type="match status" value="1"/>
</dbReference>
<organism evidence="3 4">
    <name type="scientific">Roseovarius aestuarii</name>
    <dbReference type="NCBI Taxonomy" id="475083"/>
    <lineage>
        <taxon>Bacteria</taxon>
        <taxon>Pseudomonadati</taxon>
        <taxon>Pseudomonadota</taxon>
        <taxon>Alphaproteobacteria</taxon>
        <taxon>Rhodobacterales</taxon>
        <taxon>Roseobacteraceae</taxon>
        <taxon>Roseovarius</taxon>
    </lineage>
</organism>
<dbReference type="GO" id="GO:0016874">
    <property type="term" value="F:ligase activity"/>
    <property type="evidence" value="ECO:0007669"/>
    <property type="project" value="UniProtKB-KW"/>
</dbReference>
<evidence type="ECO:0000313" key="4">
    <source>
        <dbReference type="Proteomes" id="UP000193224"/>
    </source>
</evidence>
<sequence>MQAELSIGRAVAPENLHLTLAFLDEQPEMVLAALHDELALITGPQPRIRIAGLDALGGAKARLVFAAVSPDPALVSLRKRVRIAARAVGVNLPRERFRPHVTLARFRQRQVPGESEKLAAFLAREGAFSLPEFMVADFALYRSTLTPEGPIYDTLASYSLAIGPDL</sequence>
<evidence type="ECO:0000313" key="3">
    <source>
        <dbReference type="EMBL" id="SMC10725.1"/>
    </source>
</evidence>
<dbReference type="PANTHER" id="PTHR35561">
    <property type="entry name" value="RNA 2',3'-CYCLIC PHOSPHODIESTERASE"/>
    <property type="match status" value="1"/>
</dbReference>
<gene>
    <name evidence="3" type="primary">ligT</name>
    <name evidence="3" type="ORF">ROA7745_00532</name>
</gene>
<proteinExistence type="inferred from homology"/>
<keyword evidence="1 2" id="KW-0378">Hydrolase</keyword>
<comment type="similarity">
    <text evidence="2">Belongs to the 2H phosphoesterase superfamily. ThpR family.</text>
</comment>
<dbReference type="Gene3D" id="3.90.1140.10">
    <property type="entry name" value="Cyclic phosphodiesterase"/>
    <property type="match status" value="1"/>
</dbReference>
<dbReference type="GO" id="GO:0004113">
    <property type="term" value="F:2',3'-cyclic-nucleotide 3'-phosphodiesterase activity"/>
    <property type="evidence" value="ECO:0007669"/>
    <property type="project" value="InterPro"/>
</dbReference>
<comment type="function">
    <text evidence="2">Hydrolyzes RNA 2',3'-cyclic phosphodiester to an RNA 2'-phosphomonoester.</text>
</comment>
<dbReference type="RefSeq" id="WP_244900025.1">
    <property type="nucleotide sequence ID" value="NZ_FWXB01000001.1"/>
</dbReference>
<evidence type="ECO:0000256" key="1">
    <source>
        <dbReference type="ARBA" id="ARBA00022801"/>
    </source>
</evidence>
<dbReference type="PANTHER" id="PTHR35561:SF1">
    <property type="entry name" value="RNA 2',3'-CYCLIC PHOSPHODIESTERASE"/>
    <property type="match status" value="1"/>
</dbReference>
<dbReference type="Proteomes" id="UP000193224">
    <property type="component" value="Unassembled WGS sequence"/>
</dbReference>
<reference evidence="3 4" key="1">
    <citation type="submission" date="2017-03" db="EMBL/GenBank/DDBJ databases">
        <authorList>
            <person name="Afonso C.L."/>
            <person name="Miller P.J."/>
            <person name="Scott M.A."/>
            <person name="Spackman E."/>
            <person name="Goraichik I."/>
            <person name="Dimitrov K.M."/>
            <person name="Suarez D.L."/>
            <person name="Swayne D.E."/>
        </authorList>
    </citation>
    <scope>NUCLEOTIDE SEQUENCE [LARGE SCALE GENOMIC DNA]</scope>
    <source>
        <strain evidence="3 4">CECT 7745</strain>
    </source>
</reference>